<evidence type="ECO:0000313" key="4">
    <source>
        <dbReference type="Proteomes" id="UP001422074"/>
    </source>
</evidence>
<dbReference type="PANTHER" id="PTHR35010">
    <property type="entry name" value="BLL4672 PROTEIN-RELATED"/>
    <property type="match status" value="1"/>
</dbReference>
<dbReference type="InterPro" id="IPR001387">
    <property type="entry name" value="Cro/C1-type_HTH"/>
</dbReference>
<feature type="region of interest" description="Disordered" evidence="1">
    <location>
        <begin position="156"/>
        <end position="208"/>
    </location>
</feature>
<evidence type="ECO:0000256" key="1">
    <source>
        <dbReference type="SAM" id="MobiDB-lite"/>
    </source>
</evidence>
<dbReference type="Gene3D" id="1.10.260.40">
    <property type="entry name" value="lambda repressor-like DNA-binding domains"/>
    <property type="match status" value="1"/>
</dbReference>
<dbReference type="SMART" id="SM00530">
    <property type="entry name" value="HTH_XRE"/>
    <property type="match status" value="1"/>
</dbReference>
<dbReference type="InterPro" id="IPR041413">
    <property type="entry name" value="MLTR_LBD"/>
</dbReference>
<sequence>MPNAEHRAQVRDFLVSRRARITPEQAGLSVYGGNRRVPGLRREEAALLAGVSVDYYTRLERGNLAGASESVLESLARALRLDDAERDHLFDLARTANASPNARQRPSRQALRPSVQFMLDAITAAPAFVRNGRMDILAANRLGYALYSPLYTPPPASDTPVQAGSLQREGAHAVGSSAVGAHASAHDAGTHPPLDAHPPLDPSGRPANHSRFLFLDPRAREFYPDWATAANNNVALLRTESGRHPYDKGLADLVGELSTRSDEFARLWAAHNVRRHYSGNKVFRHPVVGEIELMFEALVPSEDPALTLTVYPAVPGSRAEEQLKLLASWAVTEGIGEPARA</sequence>
<dbReference type="RefSeq" id="WP_345884396.1">
    <property type="nucleotide sequence ID" value="NZ_JBDFRB010000005.1"/>
</dbReference>
<dbReference type="PANTHER" id="PTHR35010:SF2">
    <property type="entry name" value="BLL4672 PROTEIN"/>
    <property type="match status" value="1"/>
</dbReference>
<evidence type="ECO:0000259" key="2">
    <source>
        <dbReference type="PROSITE" id="PS50943"/>
    </source>
</evidence>
<dbReference type="EMBL" id="JBDFRB010000005">
    <property type="protein sequence ID" value="MEN2744401.1"/>
    <property type="molecule type" value="Genomic_DNA"/>
</dbReference>
<dbReference type="Pfam" id="PF17765">
    <property type="entry name" value="MLTR_LBD"/>
    <property type="match status" value="2"/>
</dbReference>
<comment type="caution">
    <text evidence="3">The sequence shown here is derived from an EMBL/GenBank/DDBJ whole genome shotgun (WGS) entry which is preliminary data.</text>
</comment>
<name>A0ABU9WZD0_9MICC</name>
<accession>A0ABU9WZD0</accession>
<dbReference type="InterPro" id="IPR010982">
    <property type="entry name" value="Lambda_DNA-bd_dom_sf"/>
</dbReference>
<organism evidence="3 4">
    <name type="scientific">Sinomonas halotolerans</name>
    <dbReference type="NCBI Taxonomy" id="1644133"/>
    <lineage>
        <taxon>Bacteria</taxon>
        <taxon>Bacillati</taxon>
        <taxon>Actinomycetota</taxon>
        <taxon>Actinomycetes</taxon>
        <taxon>Micrococcales</taxon>
        <taxon>Micrococcaceae</taxon>
        <taxon>Sinomonas</taxon>
    </lineage>
</organism>
<dbReference type="Pfam" id="PF13560">
    <property type="entry name" value="HTH_31"/>
    <property type="match status" value="1"/>
</dbReference>
<dbReference type="PROSITE" id="PS50943">
    <property type="entry name" value="HTH_CROC1"/>
    <property type="match status" value="1"/>
</dbReference>
<protein>
    <submittedName>
        <fullName evidence="3">Helix-turn-helix transcriptional regulator</fullName>
    </submittedName>
</protein>
<gene>
    <name evidence="3" type="ORF">ABCQ75_07590</name>
</gene>
<keyword evidence="4" id="KW-1185">Reference proteome</keyword>
<dbReference type="SUPFAM" id="SSF47413">
    <property type="entry name" value="lambda repressor-like DNA-binding domains"/>
    <property type="match status" value="1"/>
</dbReference>
<dbReference type="CDD" id="cd00093">
    <property type="entry name" value="HTH_XRE"/>
    <property type="match status" value="1"/>
</dbReference>
<dbReference type="Gene3D" id="3.30.450.180">
    <property type="match status" value="2"/>
</dbReference>
<proteinExistence type="predicted"/>
<feature type="compositionally biased region" description="Low complexity" evidence="1">
    <location>
        <begin position="172"/>
        <end position="183"/>
    </location>
</feature>
<evidence type="ECO:0000313" key="3">
    <source>
        <dbReference type="EMBL" id="MEN2744401.1"/>
    </source>
</evidence>
<feature type="domain" description="HTH cro/C1-type" evidence="2">
    <location>
        <begin position="39"/>
        <end position="86"/>
    </location>
</feature>
<dbReference type="Proteomes" id="UP001422074">
    <property type="component" value="Unassembled WGS sequence"/>
</dbReference>
<reference evidence="3 4" key="1">
    <citation type="submission" date="2024-05" db="EMBL/GenBank/DDBJ databases">
        <title>Sinomonas sp. nov., isolated from a waste landfill.</title>
        <authorList>
            <person name="Zhao Y."/>
        </authorList>
    </citation>
    <scope>NUCLEOTIDE SEQUENCE [LARGE SCALE GENOMIC DNA]</scope>
    <source>
        <strain evidence="3 4">CCTCC AB2014300</strain>
    </source>
</reference>